<feature type="domain" description="Neurotransmitter-gated ion-channel transmembrane" evidence="14">
    <location>
        <begin position="265"/>
        <end position="347"/>
    </location>
</feature>
<dbReference type="SUPFAM" id="SSF90112">
    <property type="entry name" value="Neurotransmitter-gated ion-channel transmembrane pore"/>
    <property type="match status" value="1"/>
</dbReference>
<dbReference type="InterPro" id="IPR006028">
    <property type="entry name" value="GABAA/Glycine_rcpt"/>
</dbReference>
<evidence type="ECO:0000259" key="13">
    <source>
        <dbReference type="Pfam" id="PF02931"/>
    </source>
</evidence>
<dbReference type="PRINTS" id="PR00253">
    <property type="entry name" value="GABAARECEPTR"/>
</dbReference>
<evidence type="ECO:0000256" key="7">
    <source>
        <dbReference type="ARBA" id="ARBA00022989"/>
    </source>
</evidence>
<comment type="similarity">
    <text evidence="11">Belongs to the ligand-gated ion channel (TC 1.A.9) family.</text>
</comment>
<dbReference type="Pfam" id="PF02932">
    <property type="entry name" value="Neur_chan_memb"/>
    <property type="match status" value="1"/>
</dbReference>
<feature type="region of interest" description="Disordered" evidence="12">
    <location>
        <begin position="350"/>
        <end position="377"/>
    </location>
</feature>
<evidence type="ECO:0000256" key="9">
    <source>
        <dbReference type="ARBA" id="ARBA00023136"/>
    </source>
</evidence>
<dbReference type="AlphaFoldDB" id="A0A1I8ICF4"/>
<dbReference type="Proteomes" id="UP000095280">
    <property type="component" value="Unplaced"/>
</dbReference>
<dbReference type="PRINTS" id="PR00252">
    <property type="entry name" value="NRIONCHANNEL"/>
</dbReference>
<evidence type="ECO:0000256" key="5">
    <source>
        <dbReference type="ARBA" id="ARBA00022692"/>
    </source>
</evidence>
<protein>
    <submittedName>
        <fullName evidence="16">Neur_chan_LBD domain-containing protein</fullName>
    </submittedName>
</protein>
<evidence type="ECO:0000256" key="1">
    <source>
        <dbReference type="ARBA" id="ARBA00004141"/>
    </source>
</evidence>
<evidence type="ECO:0000256" key="4">
    <source>
        <dbReference type="ARBA" id="ARBA00022475"/>
    </source>
</evidence>
<dbReference type="GO" id="GO:0005230">
    <property type="term" value="F:extracellular ligand-gated monoatomic ion channel activity"/>
    <property type="evidence" value="ECO:0007669"/>
    <property type="project" value="InterPro"/>
</dbReference>
<dbReference type="Gene3D" id="1.20.58.390">
    <property type="entry name" value="Neurotransmitter-gated ion-channel transmembrane domain"/>
    <property type="match status" value="1"/>
</dbReference>
<feature type="compositionally biased region" description="Gly residues" evidence="12">
    <location>
        <begin position="350"/>
        <end position="363"/>
    </location>
</feature>
<keyword evidence="10 11" id="KW-0407">Ion channel</keyword>
<evidence type="ECO:0000256" key="8">
    <source>
        <dbReference type="ARBA" id="ARBA00023065"/>
    </source>
</evidence>
<keyword evidence="5 11" id="KW-0812">Transmembrane</keyword>
<dbReference type="InterPro" id="IPR038050">
    <property type="entry name" value="Neuro_actylchol_rec"/>
</dbReference>
<keyword evidence="3 11" id="KW-0813">Transport</keyword>
<keyword evidence="4" id="KW-1003">Cell membrane</keyword>
<organism evidence="15 16">
    <name type="scientific">Macrostomum lignano</name>
    <dbReference type="NCBI Taxonomy" id="282301"/>
    <lineage>
        <taxon>Eukaryota</taxon>
        <taxon>Metazoa</taxon>
        <taxon>Spiralia</taxon>
        <taxon>Lophotrochozoa</taxon>
        <taxon>Platyhelminthes</taxon>
        <taxon>Rhabditophora</taxon>
        <taxon>Macrostomorpha</taxon>
        <taxon>Macrostomida</taxon>
        <taxon>Macrostomidae</taxon>
        <taxon>Macrostomum</taxon>
    </lineage>
</organism>
<keyword evidence="8 11" id="KW-0406">Ion transport</keyword>
<keyword evidence="9 11" id="KW-0472">Membrane</keyword>
<dbReference type="GO" id="GO:0004888">
    <property type="term" value="F:transmembrane signaling receptor activity"/>
    <property type="evidence" value="ECO:0007669"/>
    <property type="project" value="InterPro"/>
</dbReference>
<dbReference type="SUPFAM" id="SSF63712">
    <property type="entry name" value="Nicotinic receptor ligand binding domain-like"/>
    <property type="match status" value="1"/>
</dbReference>
<evidence type="ECO:0000256" key="12">
    <source>
        <dbReference type="SAM" id="MobiDB-lite"/>
    </source>
</evidence>
<sequence length="416" mass="46436">VKFINNNNPNFQIFAHQSKLQTNEFLSLSVVAARRMASVLLQPLLLLQSLLVLFLLLHSGGTAAKSSAENTKRVVDRILKNYTRRTVPMEDYSLTIYLRQQWTDPRLKFNSSLVGGKTQIKLEDRIWEKIWVPDVFLRNEKKADFHSVTIPNRFMNLESSGRIWYVIKLSVTLSCEMDLKKYPLDTQMCPMMFESFGHTMDTVAFYWLQPPKRPDDRPDDLTMPQFDLREIHLKSCDLNYTTGAYPCLQMTFELKRDFGYFLIQIYIPTMLIVILSWFAFWLNIDAVPARVSLGLLTVLTITTQASGSKSSLPKVSYIKAIDVWMSACLGFVFASLLEFAVVNVYSRHGSGGGGGGGGGGRSGGRGRRAAAAGPPFPAARSRAESLLRLLRPGVDFEVPGIMGEAVAAAAAASRTG</sequence>
<dbReference type="Pfam" id="PF02931">
    <property type="entry name" value="Neur_chan_LBD"/>
    <property type="match status" value="1"/>
</dbReference>
<dbReference type="CDD" id="cd19049">
    <property type="entry name" value="LGIC_TM_anion"/>
    <property type="match status" value="1"/>
</dbReference>
<dbReference type="InterPro" id="IPR036734">
    <property type="entry name" value="Neur_chan_lig-bd_sf"/>
</dbReference>
<evidence type="ECO:0000259" key="14">
    <source>
        <dbReference type="Pfam" id="PF02932"/>
    </source>
</evidence>
<dbReference type="PROSITE" id="PS00236">
    <property type="entry name" value="NEUROTR_ION_CHANNEL"/>
    <property type="match status" value="1"/>
</dbReference>
<evidence type="ECO:0000256" key="10">
    <source>
        <dbReference type="ARBA" id="ARBA00023303"/>
    </source>
</evidence>
<proteinExistence type="inferred from homology"/>
<comment type="caution">
    <text evidence="11">Lacks conserved residue(s) required for the propagation of feature annotation.</text>
</comment>
<dbReference type="NCBIfam" id="TIGR00860">
    <property type="entry name" value="LIC"/>
    <property type="match status" value="1"/>
</dbReference>
<evidence type="ECO:0000256" key="6">
    <source>
        <dbReference type="ARBA" id="ARBA00022729"/>
    </source>
</evidence>
<comment type="subcellular location">
    <subcellularLocation>
        <location evidence="2">Cell membrane</location>
    </subcellularLocation>
    <subcellularLocation>
        <location evidence="1">Membrane</location>
        <topology evidence="1">Multi-pass membrane protein</topology>
    </subcellularLocation>
</comment>
<feature type="domain" description="Neurotransmitter-gated ion-channel ligand-binding" evidence="13">
    <location>
        <begin position="90"/>
        <end position="257"/>
    </location>
</feature>
<accession>A0A1I8ICF4</accession>
<dbReference type="WBParaSite" id="maker-uti_cns_0011596-snap-gene-0.3-mRNA-1">
    <property type="protein sequence ID" value="maker-uti_cns_0011596-snap-gene-0.3-mRNA-1"/>
    <property type="gene ID" value="maker-uti_cns_0011596-snap-gene-0.3"/>
</dbReference>
<dbReference type="GO" id="GO:0005886">
    <property type="term" value="C:plasma membrane"/>
    <property type="evidence" value="ECO:0007669"/>
    <property type="project" value="UniProtKB-SubCell"/>
</dbReference>
<evidence type="ECO:0000313" key="15">
    <source>
        <dbReference type="Proteomes" id="UP000095280"/>
    </source>
</evidence>
<keyword evidence="6" id="KW-0732">Signal</keyword>
<evidence type="ECO:0000256" key="2">
    <source>
        <dbReference type="ARBA" id="ARBA00004236"/>
    </source>
</evidence>
<dbReference type="InterPro" id="IPR006201">
    <property type="entry name" value="Neur_channel"/>
</dbReference>
<keyword evidence="7 11" id="KW-1133">Transmembrane helix</keyword>
<feature type="transmembrane region" description="Helical" evidence="11">
    <location>
        <begin position="317"/>
        <end position="337"/>
    </location>
</feature>
<dbReference type="InterPro" id="IPR018000">
    <property type="entry name" value="Neurotransmitter_ion_chnl_CS"/>
</dbReference>
<dbReference type="PANTHER" id="PTHR18945">
    <property type="entry name" value="NEUROTRANSMITTER GATED ION CHANNEL"/>
    <property type="match status" value="1"/>
</dbReference>
<dbReference type="FunFam" id="2.70.170.10:FF:000065">
    <property type="entry name" value="Glutamate-gated chloride channel, putative"/>
    <property type="match status" value="1"/>
</dbReference>
<dbReference type="InterPro" id="IPR006202">
    <property type="entry name" value="Neur_chan_lig-bd"/>
</dbReference>
<feature type="transmembrane region" description="Helical" evidence="11">
    <location>
        <begin position="258"/>
        <end position="281"/>
    </location>
</feature>
<dbReference type="InterPro" id="IPR006029">
    <property type="entry name" value="Neurotrans-gated_channel_TM"/>
</dbReference>
<dbReference type="Gene3D" id="2.70.170.10">
    <property type="entry name" value="Neurotransmitter-gated ion-channel ligand-binding domain"/>
    <property type="match status" value="1"/>
</dbReference>
<dbReference type="InterPro" id="IPR036719">
    <property type="entry name" value="Neuro-gated_channel_TM_sf"/>
</dbReference>
<evidence type="ECO:0000313" key="16">
    <source>
        <dbReference type="WBParaSite" id="maker-uti_cns_0011596-snap-gene-0.3-mRNA-1"/>
    </source>
</evidence>
<evidence type="ECO:0000256" key="11">
    <source>
        <dbReference type="RuleBase" id="RU000687"/>
    </source>
</evidence>
<evidence type="ECO:0000256" key="3">
    <source>
        <dbReference type="ARBA" id="ARBA00022448"/>
    </source>
</evidence>
<reference evidence="16" key="1">
    <citation type="submission" date="2016-11" db="UniProtKB">
        <authorList>
            <consortium name="WormBaseParasite"/>
        </authorList>
    </citation>
    <scope>IDENTIFICATION</scope>
</reference>
<keyword evidence="15" id="KW-1185">Reference proteome</keyword>
<feature type="transmembrane region" description="Helical" evidence="11">
    <location>
        <begin position="287"/>
        <end position="305"/>
    </location>
</feature>
<name>A0A1I8ICF4_9PLAT</name>